<name>A0ACD3AHS6_9AGAR</name>
<dbReference type="EMBL" id="ML208447">
    <property type="protein sequence ID" value="TFK65142.1"/>
    <property type="molecule type" value="Genomic_DNA"/>
</dbReference>
<evidence type="ECO:0000313" key="1">
    <source>
        <dbReference type="EMBL" id="TFK65142.1"/>
    </source>
</evidence>
<accession>A0ACD3AHS6</accession>
<organism evidence="1 2">
    <name type="scientific">Pluteus cervinus</name>
    <dbReference type="NCBI Taxonomy" id="181527"/>
    <lineage>
        <taxon>Eukaryota</taxon>
        <taxon>Fungi</taxon>
        <taxon>Dikarya</taxon>
        <taxon>Basidiomycota</taxon>
        <taxon>Agaricomycotina</taxon>
        <taxon>Agaricomycetes</taxon>
        <taxon>Agaricomycetidae</taxon>
        <taxon>Agaricales</taxon>
        <taxon>Pluteineae</taxon>
        <taxon>Pluteaceae</taxon>
        <taxon>Pluteus</taxon>
    </lineage>
</organism>
<evidence type="ECO:0000313" key="2">
    <source>
        <dbReference type="Proteomes" id="UP000308600"/>
    </source>
</evidence>
<sequence>MSSKAIREYDAKLLLAYWLERAPAVDANVSVKTKFIYPQPKVAQISWDPVRNTITPDSKLPSWVFTTKLVAKPDQLIKRRGKAGLLALNKTWDEARPWIADRAGKPQKVEAVTGTLNNFIVEPFLPHPSNTEYYVCITSQREGDSILFTHEGGVDIGDVDAKALVLNLPVGQVFPSRQTVADTLLKHVPTQKKDTLVDFLSRLYSVYVDLHFAYLEINPLVVLDGENGGEPRVCYLDMAAKLDQTAESICGPKWAIARDLTVYEGNETEAVKAVGKGGKVTADRGPPMVWPAPFGRDLTKEEAYIQKLDGSTGASLKLTVLNAEGRIWTMVAGGGASVVYSDAIAAHGFAHELANYGEYSGAPTEGQTYEYAKTIIDLMTRGTPHPNGKLLIIGGGIANFTNVAATFKGIIRALKEYRSQLITHSVKLFVRRGGPNYQEGLKAMRLLGESLGVPIRVFGPDTHITEIVPLALGIEVKKTLNLGDALQSVQVETPPPQVISVSSTGGGVGTIHADGERTQPGDQIVRFETGAAATRPSYRPFDEKTRSFVYGLQPRAIQGMLDFDYSCGRETPSVAAMIYPFGGHHIQKFYWGTKETLLPVYTSVKEAVSKHPDVDVVVNFASSRSVYSSTLECFEYPQLRAIALIAEGVPERHAREILHLAQSKGVLIVGPATVGGIKPGCFRIGNSGGMMDNIISSKLYRAGSVGYVSKSGGMSNELNNILSLVTNGTYEGIAIGGDRYPGSTFIDHLLRYEADPECKMLVLLGEVGGIEEYRVIEAVQKGTIKKPIVAWAIGTCAKMFTTEVQFGHAGSMANSELETADAKNDAMRRAGFIVPDTFEELPGVLKETYERLVKTGAIVPKQEREPPVIPMDYKWAQELGLIRKPAAFISTISDERGQELLYAGMRISDVFKDDIGLGGVVSLLWFKRRLPPWAAKFIEMVLMLTADHGPAVSGAMNTIVCTRAGKDLISSLASGLLTIGSRFGGALDEAASMFSQARDTGLTPREFVDNSRKANKLISGIGHKIKSVNNPDLRVELVKEYVTKHFPSHSLLDYALAVEKVTTAKKDTLILNVDGCIAVCFVDLLRDSGAFTPEEADEYIKIGTLNGLFVLGRSIGFIGHHLDQKRLRAPLYRHPADDIFINMADVAQPRVLGRMQ</sequence>
<dbReference type="Proteomes" id="UP000308600">
    <property type="component" value="Unassembled WGS sequence"/>
</dbReference>
<reference evidence="1 2" key="1">
    <citation type="journal article" date="2019" name="Nat. Ecol. Evol.">
        <title>Megaphylogeny resolves global patterns of mushroom evolution.</title>
        <authorList>
            <person name="Varga T."/>
            <person name="Krizsan K."/>
            <person name="Foldi C."/>
            <person name="Dima B."/>
            <person name="Sanchez-Garcia M."/>
            <person name="Sanchez-Ramirez S."/>
            <person name="Szollosi G.J."/>
            <person name="Szarkandi J.G."/>
            <person name="Papp V."/>
            <person name="Albert L."/>
            <person name="Andreopoulos W."/>
            <person name="Angelini C."/>
            <person name="Antonin V."/>
            <person name="Barry K.W."/>
            <person name="Bougher N.L."/>
            <person name="Buchanan P."/>
            <person name="Buyck B."/>
            <person name="Bense V."/>
            <person name="Catcheside P."/>
            <person name="Chovatia M."/>
            <person name="Cooper J."/>
            <person name="Damon W."/>
            <person name="Desjardin D."/>
            <person name="Finy P."/>
            <person name="Geml J."/>
            <person name="Haridas S."/>
            <person name="Hughes K."/>
            <person name="Justo A."/>
            <person name="Karasinski D."/>
            <person name="Kautmanova I."/>
            <person name="Kiss B."/>
            <person name="Kocsube S."/>
            <person name="Kotiranta H."/>
            <person name="LaButti K.M."/>
            <person name="Lechner B.E."/>
            <person name="Liimatainen K."/>
            <person name="Lipzen A."/>
            <person name="Lukacs Z."/>
            <person name="Mihaltcheva S."/>
            <person name="Morgado L.N."/>
            <person name="Niskanen T."/>
            <person name="Noordeloos M.E."/>
            <person name="Ohm R.A."/>
            <person name="Ortiz-Santana B."/>
            <person name="Ovrebo C."/>
            <person name="Racz N."/>
            <person name="Riley R."/>
            <person name="Savchenko A."/>
            <person name="Shiryaev A."/>
            <person name="Soop K."/>
            <person name="Spirin V."/>
            <person name="Szebenyi C."/>
            <person name="Tomsovsky M."/>
            <person name="Tulloss R.E."/>
            <person name="Uehling J."/>
            <person name="Grigoriev I.V."/>
            <person name="Vagvolgyi C."/>
            <person name="Papp T."/>
            <person name="Martin F.M."/>
            <person name="Miettinen O."/>
            <person name="Hibbett D.S."/>
            <person name="Nagy L.G."/>
        </authorList>
    </citation>
    <scope>NUCLEOTIDE SEQUENCE [LARGE SCALE GENOMIC DNA]</scope>
    <source>
        <strain evidence="1 2">NL-1719</strain>
    </source>
</reference>
<proteinExistence type="predicted"/>
<protein>
    <submittedName>
        <fullName evidence="1">ATP-citrate synthase</fullName>
    </submittedName>
</protein>
<gene>
    <name evidence="1" type="ORF">BDN72DRAFT_846009</name>
</gene>
<keyword evidence="2" id="KW-1185">Reference proteome</keyword>